<comment type="caution">
    <text evidence="2">The sequence shown here is derived from an EMBL/GenBank/DDBJ whole genome shotgun (WGS) entry which is preliminary data.</text>
</comment>
<dbReference type="EMBL" id="JBHSGN010000083">
    <property type="protein sequence ID" value="MFC4674889.1"/>
    <property type="molecule type" value="Genomic_DNA"/>
</dbReference>
<reference evidence="3" key="1">
    <citation type="journal article" date="2019" name="Int. J. Syst. Evol. Microbiol.">
        <title>The Global Catalogue of Microorganisms (GCM) 10K type strain sequencing project: providing services to taxonomists for standard genome sequencing and annotation.</title>
        <authorList>
            <consortium name="The Broad Institute Genomics Platform"/>
            <consortium name="The Broad Institute Genome Sequencing Center for Infectious Disease"/>
            <person name="Wu L."/>
            <person name="Ma J."/>
        </authorList>
    </citation>
    <scope>NUCLEOTIDE SEQUENCE [LARGE SCALE GENOMIC DNA]</scope>
    <source>
        <strain evidence="3">CCUG 66188</strain>
    </source>
</reference>
<keyword evidence="2" id="KW-0067">ATP-binding</keyword>
<gene>
    <name evidence="2" type="ORF">ACFO6W_14385</name>
</gene>
<evidence type="ECO:0000259" key="1">
    <source>
        <dbReference type="SMART" id="SM00387"/>
    </source>
</evidence>
<dbReference type="Proteomes" id="UP001596023">
    <property type="component" value="Unassembled WGS sequence"/>
</dbReference>
<evidence type="ECO:0000313" key="3">
    <source>
        <dbReference type="Proteomes" id="UP001596023"/>
    </source>
</evidence>
<dbReference type="SMART" id="SM00387">
    <property type="entry name" value="HATPase_c"/>
    <property type="match status" value="1"/>
</dbReference>
<organism evidence="2 3">
    <name type="scientific">Dysgonomonas termitidis</name>
    <dbReference type="NCBI Taxonomy" id="1516126"/>
    <lineage>
        <taxon>Bacteria</taxon>
        <taxon>Pseudomonadati</taxon>
        <taxon>Bacteroidota</taxon>
        <taxon>Bacteroidia</taxon>
        <taxon>Bacteroidales</taxon>
        <taxon>Dysgonomonadaceae</taxon>
        <taxon>Dysgonomonas</taxon>
    </lineage>
</organism>
<dbReference type="InterPro" id="IPR003594">
    <property type="entry name" value="HATPase_dom"/>
</dbReference>
<dbReference type="InterPro" id="IPR036890">
    <property type="entry name" value="HATPase_C_sf"/>
</dbReference>
<feature type="domain" description="Histidine kinase/HSP90-like ATPase" evidence="1">
    <location>
        <begin position="575"/>
        <end position="699"/>
    </location>
</feature>
<evidence type="ECO:0000313" key="2">
    <source>
        <dbReference type="EMBL" id="MFC4674889.1"/>
    </source>
</evidence>
<dbReference type="RefSeq" id="WP_379997577.1">
    <property type="nucleotide sequence ID" value="NZ_JBHSGN010000083.1"/>
</dbReference>
<dbReference type="Pfam" id="PF13589">
    <property type="entry name" value="HATPase_c_3"/>
    <property type="match status" value="1"/>
</dbReference>
<dbReference type="Gene3D" id="3.30.565.10">
    <property type="entry name" value="Histidine kinase-like ATPase, C-terminal domain"/>
    <property type="match status" value="2"/>
</dbReference>
<keyword evidence="3" id="KW-1185">Reference proteome</keyword>
<accession>A0ABV9KXC6</accession>
<dbReference type="Pfam" id="PF02518">
    <property type="entry name" value="HATPase_c"/>
    <property type="match status" value="1"/>
</dbReference>
<name>A0ABV9KXC6_9BACT</name>
<protein>
    <submittedName>
        <fullName evidence="2">ATP-binding protein</fullName>
    </submittedName>
</protein>
<proteinExistence type="predicted"/>
<sequence>MEVTFSISPRILSHLGEDLIKNESIALFELIKNSYDACAEHCIIDFNFQNGKLRSLTIEDDGFGMSSEIIETVWLVVGTDNKKKKLEPNQCGRIPLGEKGIGRLSIHKLGNKITLISKAEGSNEVELNIDWNKLSKAKDINDFSIELIENVRPKTFLNSTGTKIIVEDLKTDWDRRQLREVHRNITSLNSPFSDGNDTFRVLAKSNTNIFEGLPDFEDIKNSALYFGHCRMRGGEIVDFKYNFKPWSSLDRVDSGRKVVLKDLLDEDKIIKKWNSETREFEDIDLDESKVGTIEFDIIIFDTDAQIFSYVNAEKTALKTYLRENGGVRVYRDGVRVYNYGERDNDWLGIDLKRVHRVGGNVSNNIVIGSVKIRRDSSTGLVEKTNREGFIENEHYFDFVEAVNYALSLIVRERNTDKALLTTLYKKHRSVEPVLSDLNEVMTLIEAKVDNKEVKDEILKYLYRVNDQYKEVKEVLIKSANAGLNLGIVIHELDKLIAELTGCIERNDKDKAIRISLSLEKIIRGYSAMLKKSDIRLHSLSEIVSVALDNYEFRFLDHSIKIISNWKSSNLNAYLAKAESISVVTNLLDNAIFWLSYARKSDRYISVYITDQIKGYNSIIVSDNGPGFNLPLDVAVEPFQTGKPHNIGSGLGLHVAKEMMIAMKGKLLLISDENEIDFPKPIKDNKANKAIVSLCFPKEKK</sequence>
<keyword evidence="2" id="KW-0547">Nucleotide-binding</keyword>
<dbReference type="SUPFAM" id="SSF55874">
    <property type="entry name" value="ATPase domain of HSP90 chaperone/DNA topoisomerase II/histidine kinase"/>
    <property type="match status" value="2"/>
</dbReference>
<dbReference type="GO" id="GO:0005524">
    <property type="term" value="F:ATP binding"/>
    <property type="evidence" value="ECO:0007669"/>
    <property type="project" value="UniProtKB-KW"/>
</dbReference>